<accession>A0ABW4BE89</accession>
<dbReference type="EMBL" id="JBHTOA010000015">
    <property type="protein sequence ID" value="MFD1398095.1"/>
    <property type="molecule type" value="Genomic_DNA"/>
</dbReference>
<dbReference type="Pfam" id="PF06304">
    <property type="entry name" value="DUF1048"/>
    <property type="match status" value="1"/>
</dbReference>
<gene>
    <name evidence="1" type="ORF">ACFQ41_02090</name>
</gene>
<dbReference type="RefSeq" id="WP_204118642.1">
    <property type="nucleotide sequence ID" value="NZ_BOLV01000006.1"/>
</dbReference>
<keyword evidence="2" id="KW-1185">Reference proteome</keyword>
<dbReference type="InterPro" id="IPR008316">
    <property type="entry name" value="UCP029876"/>
</dbReference>
<reference evidence="2" key="1">
    <citation type="journal article" date="2019" name="Int. J. Syst. Evol. Microbiol.">
        <title>The Global Catalogue of Microorganisms (GCM) 10K type strain sequencing project: providing services to taxonomists for standard genome sequencing and annotation.</title>
        <authorList>
            <consortium name="The Broad Institute Genomics Platform"/>
            <consortium name="The Broad Institute Genome Sequencing Center for Infectious Disease"/>
            <person name="Wu L."/>
            <person name="Ma J."/>
        </authorList>
    </citation>
    <scope>NUCLEOTIDE SEQUENCE [LARGE SCALE GENOMIC DNA]</scope>
    <source>
        <strain evidence="2">CCM 9110</strain>
    </source>
</reference>
<evidence type="ECO:0000313" key="1">
    <source>
        <dbReference type="EMBL" id="MFD1398095.1"/>
    </source>
</evidence>
<dbReference type="Gene3D" id="1.10.1900.10">
    <property type="entry name" value="c-terminal domain of poly(a) binding protein"/>
    <property type="match status" value="1"/>
</dbReference>
<comment type="caution">
    <text evidence="1">The sequence shown here is derived from an EMBL/GenBank/DDBJ whole genome shotgun (WGS) entry which is preliminary data.</text>
</comment>
<proteinExistence type="predicted"/>
<dbReference type="SUPFAM" id="SSF158560">
    <property type="entry name" value="BH3980-like"/>
    <property type="match status" value="1"/>
</dbReference>
<sequence>MTNIKNSINNMIKDKQRYRQFLKDVKQLPTPYADTVTALTKYIWNFAGSGAMMDVLEEVLHIFQESAADQVPVRQIVGEDPVEFAENIMAQYPEEMWLIKYRKQLRQKVQEAEQK</sequence>
<protein>
    <submittedName>
        <fullName evidence="1">DUF1048 domain-containing protein</fullName>
    </submittedName>
</protein>
<name>A0ABW4BE89_9LACO</name>
<organism evidence="1 2">
    <name type="scientific">Lacticaseibacillus suilingensis</name>
    <dbReference type="NCBI Taxonomy" id="2799577"/>
    <lineage>
        <taxon>Bacteria</taxon>
        <taxon>Bacillati</taxon>
        <taxon>Bacillota</taxon>
        <taxon>Bacilli</taxon>
        <taxon>Lactobacillales</taxon>
        <taxon>Lactobacillaceae</taxon>
        <taxon>Lacticaseibacillus</taxon>
    </lineage>
</organism>
<dbReference type="Proteomes" id="UP001597199">
    <property type="component" value="Unassembled WGS sequence"/>
</dbReference>
<evidence type="ECO:0000313" key="2">
    <source>
        <dbReference type="Proteomes" id="UP001597199"/>
    </source>
</evidence>